<protein>
    <submittedName>
        <fullName evidence="3">Uncharacterized protein</fullName>
    </submittedName>
</protein>
<accession>A0A3S3E0J8</accession>
<evidence type="ECO:0000256" key="2">
    <source>
        <dbReference type="SAM" id="Phobius"/>
    </source>
</evidence>
<comment type="caution">
    <text evidence="3">The sequence shown here is derived from an EMBL/GenBank/DDBJ whole genome shotgun (WGS) entry which is preliminary data.</text>
</comment>
<dbReference type="EMBL" id="RKLN01000004">
    <property type="protein sequence ID" value="RVW02558.1"/>
    <property type="molecule type" value="Genomic_DNA"/>
</dbReference>
<evidence type="ECO:0000313" key="4">
    <source>
        <dbReference type="Proteomes" id="UP000284333"/>
    </source>
</evidence>
<dbReference type="OrthoDB" id="4460669at2"/>
<name>A0A3S3E0J8_9NOCA</name>
<keyword evidence="2" id="KW-0472">Membrane</keyword>
<organism evidence="3 4">
    <name type="scientific">Rhodococcus spongiicola</name>
    <dbReference type="NCBI Taxonomy" id="2487352"/>
    <lineage>
        <taxon>Bacteria</taxon>
        <taxon>Bacillati</taxon>
        <taxon>Actinomycetota</taxon>
        <taxon>Actinomycetes</taxon>
        <taxon>Mycobacteriales</taxon>
        <taxon>Nocardiaceae</taxon>
        <taxon>Rhodococcus</taxon>
    </lineage>
</organism>
<feature type="compositionally biased region" description="Pro residues" evidence="1">
    <location>
        <begin position="1"/>
        <end position="14"/>
    </location>
</feature>
<dbReference type="AlphaFoldDB" id="A0A3S3E0J8"/>
<evidence type="ECO:0000313" key="3">
    <source>
        <dbReference type="EMBL" id="RVW02558.1"/>
    </source>
</evidence>
<evidence type="ECO:0000256" key="1">
    <source>
        <dbReference type="SAM" id="MobiDB-lite"/>
    </source>
</evidence>
<feature type="region of interest" description="Disordered" evidence="1">
    <location>
        <begin position="1"/>
        <end position="44"/>
    </location>
</feature>
<sequence length="204" mass="23103">MPDPQTGDPRPPAAPRRESSAYETTPTDRAPRKAPPAPEDLGPTLEWSQFATKHRVQAALAMSTLMTAFIIFTERGFDWTDEWFPWFWIVVSGVFFYWRGGCEWMAAGAVWVQEGPKWVNTYELVRIRFSVDGLNRVLRIEDADGRKIHSFGLRDAQSNPLMWDLVYNGILHSVASGNCDISRKARKVLQIPPSLGEEGEHLAD</sequence>
<proteinExistence type="predicted"/>
<keyword evidence="2" id="KW-0812">Transmembrane</keyword>
<keyword evidence="2" id="KW-1133">Transmembrane helix</keyword>
<keyword evidence="4" id="KW-1185">Reference proteome</keyword>
<gene>
    <name evidence="3" type="ORF">EF834_11675</name>
</gene>
<feature type="transmembrane region" description="Helical" evidence="2">
    <location>
        <begin position="58"/>
        <end position="77"/>
    </location>
</feature>
<feature type="transmembrane region" description="Helical" evidence="2">
    <location>
        <begin position="83"/>
        <end position="98"/>
    </location>
</feature>
<reference evidence="3 4" key="1">
    <citation type="submission" date="2018-11" db="EMBL/GenBank/DDBJ databases">
        <title>Rhodococcus spongicola sp. nov. and Rhodococcus xishaensis sp. nov. from marine sponges.</title>
        <authorList>
            <person name="Li L."/>
            <person name="Lin H.W."/>
        </authorList>
    </citation>
    <scope>NUCLEOTIDE SEQUENCE [LARGE SCALE GENOMIC DNA]</scope>
    <source>
        <strain evidence="3 4">LHW50502</strain>
    </source>
</reference>
<dbReference type="Proteomes" id="UP000284333">
    <property type="component" value="Unassembled WGS sequence"/>
</dbReference>